<gene>
    <name evidence="2" type="ORF">P7K49_031885</name>
</gene>
<reference evidence="2 3" key="1">
    <citation type="submission" date="2023-05" db="EMBL/GenBank/DDBJ databases">
        <title>B98-5 Cell Line De Novo Hybrid Assembly: An Optical Mapping Approach.</title>
        <authorList>
            <person name="Kananen K."/>
            <person name="Auerbach J.A."/>
            <person name="Kautto E."/>
            <person name="Blachly J.S."/>
        </authorList>
    </citation>
    <scope>NUCLEOTIDE SEQUENCE [LARGE SCALE GENOMIC DNA]</scope>
    <source>
        <strain evidence="2">B95-8</strain>
        <tissue evidence="2">Cell line</tissue>
    </source>
</reference>
<accession>A0ABQ9U0N7</accession>
<dbReference type="EMBL" id="JASSZA010000017">
    <property type="protein sequence ID" value="KAK2090628.1"/>
    <property type="molecule type" value="Genomic_DNA"/>
</dbReference>
<dbReference type="InterPro" id="IPR046341">
    <property type="entry name" value="SET_dom_sf"/>
</dbReference>
<dbReference type="Gene3D" id="2.170.270.10">
    <property type="entry name" value="SET domain"/>
    <property type="match status" value="1"/>
</dbReference>
<keyword evidence="3" id="KW-1185">Reference proteome</keyword>
<comment type="caution">
    <text evidence="2">The sequence shown here is derived from an EMBL/GenBank/DDBJ whole genome shotgun (WGS) entry which is preliminary data.</text>
</comment>
<evidence type="ECO:0000259" key="1">
    <source>
        <dbReference type="Pfam" id="PF21549"/>
    </source>
</evidence>
<protein>
    <recommendedName>
        <fullName evidence="1">SET domain-containing protein</fullName>
    </recommendedName>
</protein>
<dbReference type="InterPro" id="IPR001214">
    <property type="entry name" value="SET_dom"/>
</dbReference>
<dbReference type="Proteomes" id="UP001266305">
    <property type="component" value="Unassembled WGS sequence"/>
</dbReference>
<feature type="domain" description="SET" evidence="1">
    <location>
        <begin position="142"/>
        <end position="209"/>
    </location>
</feature>
<sequence>MAEQILFKETVHEIETRRLSLELRKGTIPLSLWTVSCRGTVSRGAPRPPVFPPRPQSRGALLLIYVAKPGDFLVPPVKRCGLDTSPGWVVRPSKVRLPKSEFLALATRLWSRSRPSSTLPSNSFAVQHRVLLREKILDEFCNVKFCIDASQPDVGSWLKYIRFAGCYDQHNLVACQINDQIFYRVVADIAPGEELLLFMKSEDYPHETMAPDIHERAVFKTSVIVSV</sequence>
<evidence type="ECO:0000313" key="2">
    <source>
        <dbReference type="EMBL" id="KAK2090628.1"/>
    </source>
</evidence>
<name>A0ABQ9U0N7_SAGOE</name>
<organism evidence="2 3">
    <name type="scientific">Saguinus oedipus</name>
    <name type="common">Cotton-top tamarin</name>
    <name type="synonym">Oedipomidas oedipus</name>
    <dbReference type="NCBI Taxonomy" id="9490"/>
    <lineage>
        <taxon>Eukaryota</taxon>
        <taxon>Metazoa</taxon>
        <taxon>Chordata</taxon>
        <taxon>Craniata</taxon>
        <taxon>Vertebrata</taxon>
        <taxon>Euteleostomi</taxon>
        <taxon>Mammalia</taxon>
        <taxon>Eutheria</taxon>
        <taxon>Euarchontoglires</taxon>
        <taxon>Primates</taxon>
        <taxon>Haplorrhini</taxon>
        <taxon>Platyrrhini</taxon>
        <taxon>Cebidae</taxon>
        <taxon>Callitrichinae</taxon>
        <taxon>Saguinus</taxon>
    </lineage>
</organism>
<proteinExistence type="predicted"/>
<evidence type="ECO:0000313" key="3">
    <source>
        <dbReference type="Proteomes" id="UP001266305"/>
    </source>
</evidence>
<dbReference type="Pfam" id="PF21549">
    <property type="entry name" value="PRDM2_PR"/>
    <property type="match status" value="1"/>
</dbReference>